<accession>A0A6J6L3D6</accession>
<evidence type="ECO:0000313" key="1">
    <source>
        <dbReference type="EMBL" id="CAB4655668.1"/>
    </source>
</evidence>
<dbReference type="Gene3D" id="2.160.10.10">
    <property type="entry name" value="Hexapeptide repeat proteins"/>
    <property type="match status" value="1"/>
</dbReference>
<sequence>MKLPDGTVVKARELSGANGLLFRRNSQTGAVEATQRTGNWGGLNAALHKN</sequence>
<dbReference type="EMBL" id="CAEZWH010000131">
    <property type="protein sequence ID" value="CAB4655668.1"/>
    <property type="molecule type" value="Genomic_DNA"/>
</dbReference>
<proteinExistence type="predicted"/>
<name>A0A6J6L3D6_9ZZZZ</name>
<dbReference type="AlphaFoldDB" id="A0A6J6L3D6"/>
<protein>
    <submittedName>
        <fullName evidence="1">Unannotated protein</fullName>
    </submittedName>
</protein>
<organism evidence="1">
    <name type="scientific">freshwater metagenome</name>
    <dbReference type="NCBI Taxonomy" id="449393"/>
    <lineage>
        <taxon>unclassified sequences</taxon>
        <taxon>metagenomes</taxon>
        <taxon>ecological metagenomes</taxon>
    </lineage>
</organism>
<reference evidence="1" key="1">
    <citation type="submission" date="2020-05" db="EMBL/GenBank/DDBJ databases">
        <authorList>
            <person name="Chiriac C."/>
            <person name="Salcher M."/>
            <person name="Ghai R."/>
            <person name="Kavagutti S V."/>
        </authorList>
    </citation>
    <scope>NUCLEOTIDE SEQUENCE</scope>
</reference>
<gene>
    <name evidence="1" type="ORF">UFOPK2195_00725</name>
</gene>